<protein>
    <submittedName>
        <fullName evidence="1">Uncharacterized protein</fullName>
    </submittedName>
</protein>
<gene>
    <name evidence="1" type="ORF">IGM_01278</name>
</gene>
<dbReference type="Proteomes" id="UP000014009">
    <property type="component" value="Unassembled WGS sequence"/>
</dbReference>
<accession>A0A9W5QXP2</accession>
<reference evidence="1 2" key="1">
    <citation type="submission" date="2012-12" db="EMBL/GenBank/DDBJ databases">
        <title>The Genome Sequence of Bacillus cereus HuB4-4.</title>
        <authorList>
            <consortium name="The Broad Institute Genome Sequencing Platform"/>
            <consortium name="The Broad Institute Genome Sequencing Center for Infectious Disease"/>
            <person name="Feldgarden M."/>
            <person name="Van der Auwera G.A."/>
            <person name="Mahillon J."/>
            <person name="Duprez V."/>
            <person name="Timmery S."/>
            <person name="Mattelet C."/>
            <person name="Dierick K."/>
            <person name="Sun M."/>
            <person name="Yu Z."/>
            <person name="Zhu L."/>
            <person name="Hu X."/>
            <person name="Shank E.B."/>
            <person name="Swiecicka I."/>
            <person name="Hansen B.M."/>
            <person name="Andrup L."/>
            <person name="Walker B."/>
            <person name="Young S.K."/>
            <person name="Zeng Q."/>
            <person name="Gargeya S."/>
            <person name="Fitzgerald M."/>
            <person name="Haas B."/>
            <person name="Abouelleil A."/>
            <person name="Alvarado L."/>
            <person name="Arachchi H.M."/>
            <person name="Berlin A.M."/>
            <person name="Chapman S.B."/>
            <person name="Dewar J."/>
            <person name="Goldberg J."/>
            <person name="Griggs A."/>
            <person name="Gujja S."/>
            <person name="Hansen M."/>
            <person name="Howarth C."/>
            <person name="Imamovic A."/>
            <person name="Larimer J."/>
            <person name="McCowan C."/>
            <person name="Murphy C."/>
            <person name="Neiman D."/>
            <person name="Pearson M."/>
            <person name="Priest M."/>
            <person name="Roberts A."/>
            <person name="Saif S."/>
            <person name="Shea T."/>
            <person name="Sisk P."/>
            <person name="Sykes S."/>
            <person name="Wortman J."/>
            <person name="Nusbaum C."/>
            <person name="Birren B."/>
        </authorList>
    </citation>
    <scope>NUCLEOTIDE SEQUENCE [LARGE SCALE GENOMIC DNA]</scope>
    <source>
        <strain evidence="1 2">HuB4-4</strain>
    </source>
</reference>
<comment type="caution">
    <text evidence="1">The sequence shown here is derived from an EMBL/GenBank/DDBJ whole genome shotgun (WGS) entry which is preliminary data.</text>
</comment>
<sequence length="81" mass="9565">MITNQVAYDKKLLGNKIEETFKEVSSLLRILDTDKTMFIMGEWHAFNDFWSKNADLTEISLEETQERLQQVTDLLERVKNL</sequence>
<dbReference type="EMBL" id="AHEF01000028">
    <property type="protein sequence ID" value="EOP94122.1"/>
    <property type="molecule type" value="Genomic_DNA"/>
</dbReference>
<name>A0A9W5QXP2_BACCE</name>
<dbReference type="RefSeq" id="WP_016097943.1">
    <property type="nucleotide sequence ID" value="NZ_KB976537.1"/>
</dbReference>
<dbReference type="AlphaFoldDB" id="A0A9W5QXP2"/>
<evidence type="ECO:0000313" key="1">
    <source>
        <dbReference type="EMBL" id="EOP94122.1"/>
    </source>
</evidence>
<proteinExistence type="predicted"/>
<evidence type="ECO:0000313" key="2">
    <source>
        <dbReference type="Proteomes" id="UP000014009"/>
    </source>
</evidence>
<organism evidence="1 2">
    <name type="scientific">Bacillus cereus HuB4-4</name>
    <dbReference type="NCBI Taxonomy" id="1053211"/>
    <lineage>
        <taxon>Bacteria</taxon>
        <taxon>Bacillati</taxon>
        <taxon>Bacillota</taxon>
        <taxon>Bacilli</taxon>
        <taxon>Bacillales</taxon>
        <taxon>Bacillaceae</taxon>
        <taxon>Bacillus</taxon>
        <taxon>Bacillus cereus group</taxon>
    </lineage>
</organism>